<sequence length="73" mass="8368">MCLILVLQLWARSLSALARSGNFTGRLQRQHFGMLPEVICHIWIRPGIKLGLVLLRKAALGRRWIAAHCHGRW</sequence>
<feature type="chain" id="PRO_5035231486" description="Secreted protein" evidence="1">
    <location>
        <begin position="19"/>
        <end position="73"/>
    </location>
</feature>
<dbReference type="EMBL" id="CAJVCH010034976">
    <property type="protein sequence ID" value="CAG7715946.1"/>
    <property type="molecule type" value="Genomic_DNA"/>
</dbReference>
<evidence type="ECO:0008006" key="4">
    <source>
        <dbReference type="Google" id="ProtNLM"/>
    </source>
</evidence>
<evidence type="ECO:0000313" key="2">
    <source>
        <dbReference type="EMBL" id="CAG7715946.1"/>
    </source>
</evidence>
<feature type="signal peptide" evidence="1">
    <location>
        <begin position="1"/>
        <end position="18"/>
    </location>
</feature>
<keyword evidence="1" id="KW-0732">Signal</keyword>
<evidence type="ECO:0000313" key="3">
    <source>
        <dbReference type="Proteomes" id="UP000708208"/>
    </source>
</evidence>
<evidence type="ECO:0000256" key="1">
    <source>
        <dbReference type="SAM" id="SignalP"/>
    </source>
</evidence>
<keyword evidence="3" id="KW-1185">Reference proteome</keyword>
<reference evidence="2" key="1">
    <citation type="submission" date="2021-06" db="EMBL/GenBank/DDBJ databases">
        <authorList>
            <person name="Hodson N. C."/>
            <person name="Mongue J. A."/>
            <person name="Jaron S. K."/>
        </authorList>
    </citation>
    <scope>NUCLEOTIDE SEQUENCE</scope>
</reference>
<name>A0A8J2JAK1_9HEXA</name>
<dbReference type="Proteomes" id="UP000708208">
    <property type="component" value="Unassembled WGS sequence"/>
</dbReference>
<dbReference type="AlphaFoldDB" id="A0A8J2JAK1"/>
<protein>
    <recommendedName>
        <fullName evidence="4">Secreted protein</fullName>
    </recommendedName>
</protein>
<comment type="caution">
    <text evidence="2">The sequence shown here is derived from an EMBL/GenBank/DDBJ whole genome shotgun (WGS) entry which is preliminary data.</text>
</comment>
<gene>
    <name evidence="2" type="ORF">AFUS01_LOCUS5481</name>
</gene>
<accession>A0A8J2JAK1</accession>
<organism evidence="2 3">
    <name type="scientific">Allacma fusca</name>
    <dbReference type="NCBI Taxonomy" id="39272"/>
    <lineage>
        <taxon>Eukaryota</taxon>
        <taxon>Metazoa</taxon>
        <taxon>Ecdysozoa</taxon>
        <taxon>Arthropoda</taxon>
        <taxon>Hexapoda</taxon>
        <taxon>Collembola</taxon>
        <taxon>Symphypleona</taxon>
        <taxon>Sminthuridae</taxon>
        <taxon>Allacma</taxon>
    </lineage>
</organism>
<proteinExistence type="predicted"/>